<feature type="domain" description="YjeF C-terminal" evidence="20">
    <location>
        <begin position="227"/>
        <end position="501"/>
    </location>
</feature>
<comment type="function">
    <text evidence="14 19">Bifunctional enzyme that catalyzes the epimerization of the S- and R-forms of NAD(P)HX and the dehydration of the S-form of NAD(P)HX at the expense of ADP, which is converted to AMP. This allows the repair of both epimers of NAD(P)HX, a damaged form of NAD(P)H that is a result of enzymatic or heat-dependent hydration.</text>
</comment>
<evidence type="ECO:0000256" key="19">
    <source>
        <dbReference type="PIRNR" id="PIRNR017184"/>
    </source>
</evidence>
<feature type="binding site" evidence="18">
    <location>
        <position position="128"/>
    </location>
    <ligand>
        <name>K(+)</name>
        <dbReference type="ChEBI" id="CHEBI:29103"/>
    </ligand>
</feature>
<feature type="binding site" evidence="18">
    <location>
        <begin position="132"/>
        <end position="138"/>
    </location>
    <ligand>
        <name>(6S)-NADPHX</name>
        <dbReference type="ChEBI" id="CHEBI:64076"/>
    </ligand>
</feature>
<evidence type="ECO:0000256" key="17">
    <source>
        <dbReference type="HAMAP-Rule" id="MF_01965"/>
    </source>
</evidence>
<evidence type="ECO:0000256" key="12">
    <source>
        <dbReference type="ARBA" id="ARBA00023239"/>
    </source>
</evidence>
<dbReference type="OrthoDB" id="9806925at2"/>
<comment type="catalytic activity">
    <reaction evidence="15 17 19">
        <text>(6S)-NADHX + ADP = AMP + phosphate + NADH + H(+)</text>
        <dbReference type="Rhea" id="RHEA:32223"/>
        <dbReference type="ChEBI" id="CHEBI:15378"/>
        <dbReference type="ChEBI" id="CHEBI:43474"/>
        <dbReference type="ChEBI" id="CHEBI:57945"/>
        <dbReference type="ChEBI" id="CHEBI:64074"/>
        <dbReference type="ChEBI" id="CHEBI:456215"/>
        <dbReference type="ChEBI" id="CHEBI:456216"/>
        <dbReference type="EC" id="4.2.1.136"/>
    </reaction>
</comment>
<comment type="caution">
    <text evidence="22">The sequence shown here is derived from an EMBL/GenBank/DDBJ whole genome shotgun (WGS) entry which is preliminary data.</text>
</comment>
<comment type="caution">
    <text evidence="18">Lacks conserved residue(s) required for the propagation of feature annotation.</text>
</comment>
<comment type="function">
    <text evidence="18">Catalyzes the epimerization of the S- and R-forms of NAD(P)HX, a damaged form of NAD(P)H that is a result of enzymatic or heat-dependent hydration. This is a prerequisite for the S-specific NAD(P)H-hydrate dehydratase to allow the repair of both epimers of NAD(P)HX.</text>
</comment>
<feature type="domain" description="YjeF N-terminal" evidence="21">
    <location>
        <begin position="10"/>
        <end position="217"/>
    </location>
</feature>
<keyword evidence="6 17" id="KW-0547">Nucleotide-binding</keyword>
<feature type="binding site" evidence="18">
    <location>
        <position position="164"/>
    </location>
    <ligand>
        <name>K(+)</name>
        <dbReference type="ChEBI" id="CHEBI:29103"/>
    </ligand>
</feature>
<evidence type="ECO:0000259" key="20">
    <source>
        <dbReference type="PROSITE" id="PS51383"/>
    </source>
</evidence>
<keyword evidence="13" id="KW-0511">Multifunctional enzyme</keyword>
<dbReference type="HAMAP" id="MF_01965">
    <property type="entry name" value="NADHX_dehydratase"/>
    <property type="match status" value="1"/>
</dbReference>
<evidence type="ECO:0000256" key="2">
    <source>
        <dbReference type="ARBA" id="ARBA00000909"/>
    </source>
</evidence>
<feature type="binding site" evidence="18">
    <location>
        <position position="60"/>
    </location>
    <ligand>
        <name>K(+)</name>
        <dbReference type="ChEBI" id="CHEBI:29103"/>
    </ligand>
</feature>
<dbReference type="AlphaFoldDB" id="A0A5C6S6Y2"/>
<evidence type="ECO:0000256" key="1">
    <source>
        <dbReference type="ARBA" id="ARBA00000013"/>
    </source>
</evidence>
<dbReference type="PANTHER" id="PTHR12592:SF0">
    <property type="entry name" value="ATP-DEPENDENT (S)-NAD(P)H-HYDRATE DEHYDRATASE"/>
    <property type="match status" value="1"/>
</dbReference>
<accession>A0A5C6S6Y2</accession>
<dbReference type="PROSITE" id="PS51383">
    <property type="entry name" value="YJEF_C_3"/>
    <property type="match status" value="1"/>
</dbReference>
<comment type="similarity">
    <text evidence="18">Belongs to the NnrE/AIBP family.</text>
</comment>
<comment type="cofactor">
    <cofactor evidence="17">
        <name>Mg(2+)</name>
        <dbReference type="ChEBI" id="CHEBI:18420"/>
    </cofactor>
</comment>
<evidence type="ECO:0000256" key="13">
    <source>
        <dbReference type="ARBA" id="ARBA00023268"/>
    </source>
</evidence>
<sequence>MKKICSAAEVRRLDQYTINQEPISSFDLMERASGVFVEWFERRFPDLATGVCCFCGPGNNGGDGLAVARLLHHLGYDVRVVLCQAGKGRSPDNEANLSRLPGQGAVPVLWLQEGDAYPDCRPGTVIVDAIFGSGLNRPLDDYWGGLLAHLNSLPATRIAIDVPSGVMPDSWSGGAAFAAHHTLSFELPKLAFMMPEYAPFVGEWEARSIGLHPEGLARAVAHFFMAEAGDIAAWLPARQKFSHKGGHGHALLIAGSHGKVGAAVLAARGALKAGAGLLTVHVPQCGYSILQIAVPEAMASVDAHQLQFSTVPELGPYRAIGVGCGLGQGELASRALGELITKAQQPLVLDADALNLLSAEPSWLLQLPEGSVLTPHPKEFERLFGPSRDSFERLNRLREQAQRLGQVILLKGAHTAIACPDGTVWFNPTGNPALATGGSGDVLTGIITALMAQGLESWQGAVAGAYLHGLSADLAVAATESEESFAAGQVAEWLGRAFKAARAGGSPT</sequence>
<keyword evidence="11 18" id="KW-0413">Isomerase</keyword>
<dbReference type="SUPFAM" id="SSF64153">
    <property type="entry name" value="YjeF N-terminal domain-like"/>
    <property type="match status" value="1"/>
</dbReference>
<evidence type="ECO:0000256" key="9">
    <source>
        <dbReference type="ARBA" id="ARBA00022958"/>
    </source>
</evidence>
<dbReference type="PROSITE" id="PS01050">
    <property type="entry name" value="YJEF_C_2"/>
    <property type="match status" value="1"/>
</dbReference>
<dbReference type="RefSeq" id="WP_147165482.1">
    <property type="nucleotide sequence ID" value="NZ_VOOR01000001.1"/>
</dbReference>
<comment type="similarity">
    <text evidence="3 19">In the N-terminal section; belongs to the NnrE/AIBP family.</text>
</comment>
<name>A0A5C6S6Y2_9BACT</name>
<evidence type="ECO:0000256" key="18">
    <source>
        <dbReference type="HAMAP-Rule" id="MF_01966"/>
    </source>
</evidence>
<dbReference type="EMBL" id="VOOR01000001">
    <property type="protein sequence ID" value="TXB70250.1"/>
    <property type="molecule type" value="Genomic_DNA"/>
</dbReference>
<dbReference type="PROSITE" id="PS51385">
    <property type="entry name" value="YJEF_N"/>
    <property type="match status" value="1"/>
</dbReference>
<dbReference type="NCBIfam" id="TIGR00197">
    <property type="entry name" value="yjeF_nterm"/>
    <property type="match status" value="1"/>
</dbReference>
<dbReference type="Proteomes" id="UP000321580">
    <property type="component" value="Unassembled WGS sequence"/>
</dbReference>
<dbReference type="HAMAP" id="MF_01966">
    <property type="entry name" value="NADHX_epimerase"/>
    <property type="match status" value="1"/>
</dbReference>
<comment type="function">
    <text evidence="17">Catalyzes the dehydration of the S-form of NAD(P)HX at the expense of ADP, which is converted to AMP. Together with NAD(P)HX epimerase, which catalyzes the epimerization of the S- and R-forms, the enzyme allows the repair of both epimers of NAD(P)HX, a damaged form of NAD(P)H that is a result of enzymatic or heat-dependent hydration.</text>
</comment>
<evidence type="ECO:0000256" key="8">
    <source>
        <dbReference type="ARBA" id="ARBA00022857"/>
    </source>
</evidence>
<dbReference type="PANTHER" id="PTHR12592">
    <property type="entry name" value="ATP-DEPENDENT (S)-NAD(P)H-HYDRATE DEHYDRATASE FAMILY MEMBER"/>
    <property type="match status" value="1"/>
</dbReference>
<comment type="cofactor">
    <cofactor evidence="18 19">
        <name>K(+)</name>
        <dbReference type="ChEBI" id="CHEBI:29103"/>
    </cofactor>
    <text evidence="18 19">Binds 1 potassium ion per subunit.</text>
</comment>
<feature type="binding site" evidence="17">
    <location>
        <position position="325"/>
    </location>
    <ligand>
        <name>(6S)-NADPHX</name>
        <dbReference type="ChEBI" id="CHEBI:64076"/>
    </ligand>
</feature>
<feature type="binding site" evidence="17">
    <location>
        <begin position="411"/>
        <end position="415"/>
    </location>
    <ligand>
        <name>AMP</name>
        <dbReference type="ChEBI" id="CHEBI:456215"/>
    </ligand>
</feature>
<dbReference type="Gene3D" id="3.40.1190.20">
    <property type="match status" value="1"/>
</dbReference>
<reference evidence="22 23" key="1">
    <citation type="submission" date="2019-08" db="EMBL/GenBank/DDBJ databases">
        <title>Genome of Phaeodactylibacter luteus.</title>
        <authorList>
            <person name="Bowman J.P."/>
        </authorList>
    </citation>
    <scope>NUCLEOTIDE SEQUENCE [LARGE SCALE GENOMIC DNA]</scope>
    <source>
        <strain evidence="22 23">KCTC 42180</strain>
    </source>
</reference>
<feature type="binding site" evidence="17">
    <location>
        <position position="441"/>
    </location>
    <ligand>
        <name>(6S)-NADPHX</name>
        <dbReference type="ChEBI" id="CHEBI:64076"/>
    </ligand>
</feature>
<keyword evidence="5 18" id="KW-0479">Metal-binding</keyword>
<dbReference type="SUPFAM" id="SSF53613">
    <property type="entry name" value="Ribokinase-like"/>
    <property type="match status" value="1"/>
</dbReference>
<dbReference type="GO" id="GO:0046872">
    <property type="term" value="F:metal ion binding"/>
    <property type="evidence" value="ECO:0007669"/>
    <property type="project" value="UniProtKB-UniRule"/>
</dbReference>
<evidence type="ECO:0000256" key="16">
    <source>
        <dbReference type="ARBA" id="ARBA00049209"/>
    </source>
</evidence>
<dbReference type="GO" id="GO:0052855">
    <property type="term" value="F:ADP-dependent NAD(P)H-hydrate dehydratase activity"/>
    <property type="evidence" value="ECO:0007669"/>
    <property type="project" value="UniProtKB-UniRule"/>
</dbReference>
<feature type="binding site" evidence="18">
    <location>
        <begin position="59"/>
        <end position="63"/>
    </location>
    <ligand>
        <name>(6S)-NADPHX</name>
        <dbReference type="ChEBI" id="CHEBI:64076"/>
    </ligand>
</feature>
<dbReference type="CDD" id="cd01171">
    <property type="entry name" value="YXKO-related"/>
    <property type="match status" value="1"/>
</dbReference>
<dbReference type="InterPro" id="IPR000631">
    <property type="entry name" value="CARKD"/>
</dbReference>
<comment type="subunit">
    <text evidence="17">Homotetramer.</text>
</comment>
<comment type="similarity">
    <text evidence="17">Belongs to the NnrD/CARKD family.</text>
</comment>
<dbReference type="GO" id="GO:0046496">
    <property type="term" value="P:nicotinamide nucleotide metabolic process"/>
    <property type="evidence" value="ECO:0007669"/>
    <property type="project" value="UniProtKB-UniRule"/>
</dbReference>
<keyword evidence="7 17" id="KW-0067">ATP-binding</keyword>
<dbReference type="EC" id="5.1.99.6" evidence="19"/>
<dbReference type="GO" id="GO:0052856">
    <property type="term" value="F:NAD(P)HX epimerase activity"/>
    <property type="evidence" value="ECO:0007669"/>
    <property type="project" value="UniProtKB-UniRule"/>
</dbReference>
<evidence type="ECO:0000313" key="22">
    <source>
        <dbReference type="EMBL" id="TXB70250.1"/>
    </source>
</evidence>
<evidence type="ECO:0000256" key="11">
    <source>
        <dbReference type="ARBA" id="ARBA00023235"/>
    </source>
</evidence>
<dbReference type="InterPro" id="IPR017953">
    <property type="entry name" value="Carbohydrate_kinase_pred_CS"/>
</dbReference>
<protein>
    <recommendedName>
        <fullName evidence="19">Bifunctional NAD(P)H-hydrate repair enzyme</fullName>
    </recommendedName>
    <alternativeName>
        <fullName evidence="19">Nicotinamide nucleotide repair protein</fullName>
    </alternativeName>
    <domain>
        <recommendedName>
            <fullName evidence="19">ADP-dependent (S)-NAD(P)H-hydrate dehydratase</fullName>
            <ecNumber evidence="19">4.2.1.136</ecNumber>
        </recommendedName>
        <alternativeName>
            <fullName evidence="19">ADP-dependent NAD(P)HX dehydratase</fullName>
        </alternativeName>
    </domain>
    <domain>
        <recommendedName>
            <fullName evidence="19">NAD(P)H-hydrate epimerase</fullName>
            <ecNumber evidence="19">5.1.99.6</ecNumber>
        </recommendedName>
    </domain>
</protein>
<dbReference type="Pfam" id="PF01256">
    <property type="entry name" value="Carb_kinase"/>
    <property type="match status" value="1"/>
</dbReference>
<dbReference type="GO" id="GO:0005524">
    <property type="term" value="F:ATP binding"/>
    <property type="evidence" value="ECO:0007669"/>
    <property type="project" value="UniProtKB-UniRule"/>
</dbReference>
<dbReference type="InterPro" id="IPR030677">
    <property type="entry name" value="Nnr"/>
</dbReference>
<organism evidence="22 23">
    <name type="scientific">Phaeodactylibacter luteus</name>
    <dbReference type="NCBI Taxonomy" id="1564516"/>
    <lineage>
        <taxon>Bacteria</taxon>
        <taxon>Pseudomonadati</taxon>
        <taxon>Bacteroidota</taxon>
        <taxon>Saprospiria</taxon>
        <taxon>Saprospirales</taxon>
        <taxon>Haliscomenobacteraceae</taxon>
        <taxon>Phaeodactylibacter</taxon>
    </lineage>
</organism>
<dbReference type="GO" id="GO:0110051">
    <property type="term" value="P:metabolite repair"/>
    <property type="evidence" value="ECO:0007669"/>
    <property type="project" value="TreeGrafter"/>
</dbReference>
<evidence type="ECO:0000313" key="23">
    <source>
        <dbReference type="Proteomes" id="UP000321580"/>
    </source>
</evidence>
<dbReference type="EC" id="4.2.1.136" evidence="19"/>
<evidence type="ECO:0000256" key="3">
    <source>
        <dbReference type="ARBA" id="ARBA00006001"/>
    </source>
</evidence>
<feature type="binding site" evidence="17">
    <location>
        <position position="262"/>
    </location>
    <ligand>
        <name>(6S)-NADPHX</name>
        <dbReference type="ChEBI" id="CHEBI:64076"/>
    </ligand>
</feature>
<evidence type="ECO:0000256" key="6">
    <source>
        <dbReference type="ARBA" id="ARBA00022741"/>
    </source>
</evidence>
<evidence type="ECO:0000256" key="14">
    <source>
        <dbReference type="ARBA" id="ARBA00025153"/>
    </source>
</evidence>
<evidence type="ECO:0000259" key="21">
    <source>
        <dbReference type="PROSITE" id="PS51385"/>
    </source>
</evidence>
<evidence type="ECO:0000256" key="4">
    <source>
        <dbReference type="ARBA" id="ARBA00009524"/>
    </source>
</evidence>
<dbReference type="Gene3D" id="3.40.50.10260">
    <property type="entry name" value="YjeF N-terminal domain"/>
    <property type="match status" value="1"/>
</dbReference>
<dbReference type="Pfam" id="PF03853">
    <property type="entry name" value="YjeF_N"/>
    <property type="match status" value="1"/>
</dbReference>
<evidence type="ECO:0000256" key="10">
    <source>
        <dbReference type="ARBA" id="ARBA00023027"/>
    </source>
</evidence>
<keyword evidence="8 17" id="KW-0521">NADP</keyword>
<evidence type="ECO:0000256" key="7">
    <source>
        <dbReference type="ARBA" id="ARBA00022840"/>
    </source>
</evidence>
<comment type="catalytic activity">
    <reaction evidence="2 18 19">
        <text>(6R)-NADPHX = (6S)-NADPHX</text>
        <dbReference type="Rhea" id="RHEA:32227"/>
        <dbReference type="ChEBI" id="CHEBI:64076"/>
        <dbReference type="ChEBI" id="CHEBI:64077"/>
        <dbReference type="EC" id="5.1.99.6"/>
    </reaction>
</comment>
<dbReference type="NCBIfam" id="TIGR00196">
    <property type="entry name" value="yjeF_cterm"/>
    <property type="match status" value="1"/>
</dbReference>
<dbReference type="InterPro" id="IPR036652">
    <property type="entry name" value="YjeF_N_dom_sf"/>
</dbReference>
<feature type="binding site" evidence="17">
    <location>
        <position position="376"/>
    </location>
    <ligand>
        <name>(6S)-NADPHX</name>
        <dbReference type="ChEBI" id="CHEBI:64076"/>
    </ligand>
</feature>
<comment type="catalytic activity">
    <reaction evidence="1 18 19">
        <text>(6R)-NADHX = (6S)-NADHX</text>
        <dbReference type="Rhea" id="RHEA:32215"/>
        <dbReference type="ChEBI" id="CHEBI:64074"/>
        <dbReference type="ChEBI" id="CHEBI:64075"/>
        <dbReference type="EC" id="5.1.99.6"/>
    </reaction>
</comment>
<proteinExistence type="inferred from homology"/>
<comment type="catalytic activity">
    <reaction evidence="16 17 19">
        <text>(6S)-NADPHX + ADP = AMP + phosphate + NADPH + H(+)</text>
        <dbReference type="Rhea" id="RHEA:32235"/>
        <dbReference type="ChEBI" id="CHEBI:15378"/>
        <dbReference type="ChEBI" id="CHEBI:43474"/>
        <dbReference type="ChEBI" id="CHEBI:57783"/>
        <dbReference type="ChEBI" id="CHEBI:64076"/>
        <dbReference type="ChEBI" id="CHEBI:456215"/>
        <dbReference type="ChEBI" id="CHEBI:456216"/>
        <dbReference type="EC" id="4.2.1.136"/>
    </reaction>
</comment>
<comment type="similarity">
    <text evidence="4 19">In the C-terminal section; belongs to the NnrD/CARKD family.</text>
</comment>
<dbReference type="InterPro" id="IPR004443">
    <property type="entry name" value="YjeF_N_dom"/>
</dbReference>
<feature type="binding site" evidence="17">
    <location>
        <position position="440"/>
    </location>
    <ligand>
        <name>AMP</name>
        <dbReference type="ChEBI" id="CHEBI:456215"/>
    </ligand>
</feature>
<dbReference type="InterPro" id="IPR029056">
    <property type="entry name" value="Ribokinase-like"/>
</dbReference>
<keyword evidence="10 17" id="KW-0520">NAD</keyword>
<keyword evidence="12 17" id="KW-0456">Lyase</keyword>
<feature type="binding site" evidence="18">
    <location>
        <position position="161"/>
    </location>
    <ligand>
        <name>(6S)-NADPHX</name>
        <dbReference type="ChEBI" id="CHEBI:64076"/>
    </ligand>
</feature>
<keyword evidence="23" id="KW-1185">Reference proteome</keyword>
<evidence type="ECO:0000256" key="5">
    <source>
        <dbReference type="ARBA" id="ARBA00022723"/>
    </source>
</evidence>
<evidence type="ECO:0000256" key="15">
    <source>
        <dbReference type="ARBA" id="ARBA00048238"/>
    </source>
</evidence>
<gene>
    <name evidence="18" type="primary">nnrE</name>
    <name evidence="17" type="synonym">nnrD</name>
    <name evidence="22" type="ORF">FRY97_00665</name>
</gene>
<dbReference type="PIRSF" id="PIRSF017184">
    <property type="entry name" value="Nnr"/>
    <property type="match status" value="1"/>
</dbReference>
<keyword evidence="9 18" id="KW-0630">Potassium</keyword>